<dbReference type="Pfam" id="PF00024">
    <property type="entry name" value="PAN_1"/>
    <property type="match status" value="5"/>
</dbReference>
<dbReference type="CDD" id="cd01099">
    <property type="entry name" value="PAN_AP_HGF"/>
    <property type="match status" value="2"/>
</dbReference>
<evidence type="ECO:0000313" key="3">
    <source>
        <dbReference type="Proteomes" id="UP000005239"/>
    </source>
</evidence>
<dbReference type="PANTHER" id="PTHR47327:SF22">
    <property type="entry name" value="APPLE DOMAIN-CONTAINING PROTEIN"/>
    <property type="match status" value="1"/>
</dbReference>
<feature type="compositionally biased region" description="Basic and acidic residues" evidence="1">
    <location>
        <begin position="710"/>
        <end position="719"/>
    </location>
</feature>
<dbReference type="EnsemblMetazoa" id="PPA05385.1">
    <property type="protein sequence ID" value="PPA05385.1"/>
    <property type="gene ID" value="WBGene00094939"/>
</dbReference>
<feature type="region of interest" description="Disordered" evidence="1">
    <location>
        <begin position="698"/>
        <end position="719"/>
    </location>
</feature>
<dbReference type="AlphaFoldDB" id="A0A2A6BY19"/>
<dbReference type="SMART" id="SM00473">
    <property type="entry name" value="PAN_AP"/>
    <property type="match status" value="6"/>
</dbReference>
<dbReference type="InterPro" id="IPR052774">
    <property type="entry name" value="Celegans_DevNeuronal_Protein"/>
</dbReference>
<dbReference type="PROSITE" id="PS50948">
    <property type="entry name" value="PAN"/>
    <property type="match status" value="5"/>
</dbReference>
<reference evidence="3" key="1">
    <citation type="journal article" date="2008" name="Nat. Genet.">
        <title>The Pristionchus pacificus genome provides a unique perspective on nematode lifestyle and parasitism.</title>
        <authorList>
            <person name="Dieterich C."/>
            <person name="Clifton S.W."/>
            <person name="Schuster L.N."/>
            <person name="Chinwalla A."/>
            <person name="Delehaunty K."/>
            <person name="Dinkelacker I."/>
            <person name="Fulton L."/>
            <person name="Fulton R."/>
            <person name="Godfrey J."/>
            <person name="Minx P."/>
            <person name="Mitreva M."/>
            <person name="Roeseler W."/>
            <person name="Tian H."/>
            <person name="Witte H."/>
            <person name="Yang S.P."/>
            <person name="Wilson R.K."/>
            <person name="Sommer R.J."/>
        </authorList>
    </citation>
    <scope>NUCLEOTIDE SEQUENCE [LARGE SCALE GENOMIC DNA]</scope>
    <source>
        <strain evidence="3">PS312</strain>
    </source>
</reference>
<dbReference type="GO" id="GO:0009653">
    <property type="term" value="P:anatomical structure morphogenesis"/>
    <property type="evidence" value="ECO:0000318"/>
    <property type="project" value="GO_Central"/>
</dbReference>
<dbReference type="Gene3D" id="3.50.4.10">
    <property type="entry name" value="Hepatocyte Growth Factor"/>
    <property type="match status" value="3"/>
</dbReference>
<feature type="region of interest" description="Disordered" evidence="1">
    <location>
        <begin position="202"/>
        <end position="229"/>
    </location>
</feature>
<organism evidence="2 3">
    <name type="scientific">Pristionchus pacificus</name>
    <name type="common">Parasitic nematode worm</name>
    <dbReference type="NCBI Taxonomy" id="54126"/>
    <lineage>
        <taxon>Eukaryota</taxon>
        <taxon>Metazoa</taxon>
        <taxon>Ecdysozoa</taxon>
        <taxon>Nematoda</taxon>
        <taxon>Chromadorea</taxon>
        <taxon>Rhabditida</taxon>
        <taxon>Rhabditina</taxon>
        <taxon>Diplogasteromorpha</taxon>
        <taxon>Diplogasteroidea</taxon>
        <taxon>Neodiplogasteridae</taxon>
        <taxon>Pristionchus</taxon>
    </lineage>
</organism>
<keyword evidence="3" id="KW-1185">Reference proteome</keyword>
<protein>
    <submittedName>
        <fullName evidence="2">Uncharacterized protein</fullName>
    </submittedName>
</protein>
<accession>A0A2A6BY19</accession>
<dbReference type="SUPFAM" id="SSF57414">
    <property type="entry name" value="Hairpin loop containing domain-like"/>
    <property type="match status" value="5"/>
</dbReference>
<reference evidence="2" key="2">
    <citation type="submission" date="2022-06" db="UniProtKB">
        <authorList>
            <consortium name="EnsemblMetazoa"/>
        </authorList>
    </citation>
    <scope>IDENTIFICATION</scope>
    <source>
        <strain evidence="2">PS312</strain>
    </source>
</reference>
<name>A0A2A6BY19_PRIPA</name>
<sequence length="1022" mass="114301">MICASLSQMGHFLTATPWLFGNKILSLLRHSQPYLLFLTDASIVSFTGVATDTERCFERQENKAISSEKPMAEVYQATVFDCFNYCVYSAWKLGNECGSIVYHKKEATCQAYAVVRNRRDYYKEETVVKADDHDFYHRTSFDGHCSAPQDRPVARARAANTYTWANDKETAPIPLTNGNLKGLAEKEASFMEAIFRSDSAKESEYEYDDEKKPEAKASSAEKLDKQGEAAASAISQSDLDEIYSKRFQNAFREGVLFPNPTDGADCANDARTSFFVLFGYSLLSPAAPRNVVKGVDQNACFRECSHPKLLEQSCVSANYDLSSGECSLFSIAAKVEQKQAVIMENDNIMFADKFCLTSQRKCSTDTPFIVYPFKQIHKKIFDWQMQIFSPVDCLARCIDTPKCKAVTYKAALCILHSESPIGDPSILIDGSTETLVIENGCSPLPEAPLFVETAGLEQGNVLTSFTQDQPGEWEEWSGCVFGGSKYSPSGKGGRVRVRHRECPDGIPSAERKMPTAMIASLLLLLPLLQATSVDDTFASCFNRTTRRSIDNYPPIAEFTRTTAVQCMRECVIAAGNKNPIVCRSFTYERFTKKCQLYDHDGSQSPAVVYPANDIDLFVRISTLGSCGGSLATHPHYHRHRENFHVLRESEEETRVSEIDSNDITGWPKAIHTDNIRESSLLPGKAAASQVHDGDFDHHSRARAVPTHPHSKGESFDKKETKYSSQGVQKVHSLQKKTFKAAATTKPPAKPLDQKCTNGEGYFVVLGNQIVAPSNLKTSMRSFDKVEQGECARLCTENKTPKSEPFECRSINYFPSKRRCEMFSILSEPHGPGNLLENRHSIYAEKFCISELADDCEAEEVFILHVQKAMKSKAEETIRGDSITSCLEKCFSRRFCRSVIFDSTKHQCRLHKDSPGDSRNNVVDTKPGVVLIENGCRRNAKPIDIPKSRGLSRKLVKNSIRRAPERSLVANDVEFSTPVEAEWGEWSDCTFKSAGKRFRVRTRECDDDSSPKCRESGMEVENC</sequence>
<dbReference type="PANTHER" id="PTHR47327">
    <property type="entry name" value="FI18240P1-RELATED"/>
    <property type="match status" value="1"/>
</dbReference>
<feature type="compositionally biased region" description="Basic and acidic residues" evidence="1">
    <location>
        <begin position="202"/>
        <end position="227"/>
    </location>
</feature>
<evidence type="ECO:0000313" key="2">
    <source>
        <dbReference type="EnsemblMetazoa" id="PPA05385.1"/>
    </source>
</evidence>
<evidence type="ECO:0000256" key="1">
    <source>
        <dbReference type="SAM" id="MobiDB-lite"/>
    </source>
</evidence>
<gene>
    <name evidence="2" type="primary">WBGene00094939</name>
</gene>
<dbReference type="InterPro" id="IPR003609">
    <property type="entry name" value="Pan_app"/>
</dbReference>
<dbReference type="Proteomes" id="UP000005239">
    <property type="component" value="Unassembled WGS sequence"/>
</dbReference>
<accession>A0A8R1U4V3</accession>
<proteinExistence type="predicted"/>